<dbReference type="EMBL" id="LXQA010067919">
    <property type="protein sequence ID" value="MCI08147.1"/>
    <property type="molecule type" value="Genomic_DNA"/>
</dbReference>
<dbReference type="Proteomes" id="UP000265520">
    <property type="component" value="Unassembled WGS sequence"/>
</dbReference>
<comment type="caution">
    <text evidence="2">The sequence shown here is derived from an EMBL/GenBank/DDBJ whole genome shotgun (WGS) entry which is preliminary data.</text>
</comment>
<organism evidence="2 3">
    <name type="scientific">Trifolium medium</name>
    <dbReference type="NCBI Taxonomy" id="97028"/>
    <lineage>
        <taxon>Eukaryota</taxon>
        <taxon>Viridiplantae</taxon>
        <taxon>Streptophyta</taxon>
        <taxon>Embryophyta</taxon>
        <taxon>Tracheophyta</taxon>
        <taxon>Spermatophyta</taxon>
        <taxon>Magnoliopsida</taxon>
        <taxon>eudicotyledons</taxon>
        <taxon>Gunneridae</taxon>
        <taxon>Pentapetalae</taxon>
        <taxon>rosids</taxon>
        <taxon>fabids</taxon>
        <taxon>Fabales</taxon>
        <taxon>Fabaceae</taxon>
        <taxon>Papilionoideae</taxon>
        <taxon>50 kb inversion clade</taxon>
        <taxon>NPAAA clade</taxon>
        <taxon>Hologalegina</taxon>
        <taxon>IRL clade</taxon>
        <taxon>Trifolieae</taxon>
        <taxon>Trifolium</taxon>
    </lineage>
</organism>
<accession>A0A392P8S6</accession>
<keyword evidence="3" id="KW-1185">Reference proteome</keyword>
<evidence type="ECO:0000313" key="2">
    <source>
        <dbReference type="EMBL" id="MCI08147.1"/>
    </source>
</evidence>
<proteinExistence type="predicted"/>
<protein>
    <submittedName>
        <fullName evidence="2">Uncharacterized protein</fullName>
    </submittedName>
</protein>
<feature type="non-terminal residue" evidence="2">
    <location>
        <position position="50"/>
    </location>
</feature>
<feature type="compositionally biased region" description="Low complexity" evidence="1">
    <location>
        <begin position="17"/>
        <end position="28"/>
    </location>
</feature>
<sequence length="50" mass="5376">MAAPMDSSMAKRVVQETNNNHTSASSSTIEGVVHRPTKVPKLSIPQTNLN</sequence>
<dbReference type="AlphaFoldDB" id="A0A392P8S6"/>
<evidence type="ECO:0000256" key="1">
    <source>
        <dbReference type="SAM" id="MobiDB-lite"/>
    </source>
</evidence>
<reference evidence="2 3" key="1">
    <citation type="journal article" date="2018" name="Front. Plant Sci.">
        <title>Red Clover (Trifolium pratense) and Zigzag Clover (T. medium) - A Picture of Genomic Similarities and Differences.</title>
        <authorList>
            <person name="Dluhosova J."/>
            <person name="Istvanek J."/>
            <person name="Nedelnik J."/>
            <person name="Repkova J."/>
        </authorList>
    </citation>
    <scope>NUCLEOTIDE SEQUENCE [LARGE SCALE GENOMIC DNA]</scope>
    <source>
        <strain evidence="3">cv. 10/8</strain>
        <tissue evidence="2">Leaf</tissue>
    </source>
</reference>
<name>A0A392P8S6_9FABA</name>
<evidence type="ECO:0000313" key="3">
    <source>
        <dbReference type="Proteomes" id="UP000265520"/>
    </source>
</evidence>
<feature type="region of interest" description="Disordered" evidence="1">
    <location>
        <begin position="1"/>
        <end position="50"/>
    </location>
</feature>